<keyword evidence="3" id="KW-1185">Reference proteome</keyword>
<protein>
    <submittedName>
        <fullName evidence="2">Uncharacterized protein</fullName>
    </submittedName>
</protein>
<name>A0ABW1VGL2_9MICO</name>
<evidence type="ECO:0000313" key="3">
    <source>
        <dbReference type="Proteomes" id="UP001596306"/>
    </source>
</evidence>
<feature type="compositionally biased region" description="Low complexity" evidence="1">
    <location>
        <begin position="84"/>
        <end position="97"/>
    </location>
</feature>
<feature type="region of interest" description="Disordered" evidence="1">
    <location>
        <begin position="1"/>
        <end position="28"/>
    </location>
</feature>
<comment type="caution">
    <text evidence="2">The sequence shown here is derived from an EMBL/GenBank/DDBJ whole genome shotgun (WGS) entry which is preliminary data.</text>
</comment>
<evidence type="ECO:0000313" key="2">
    <source>
        <dbReference type="EMBL" id="MFC6356161.1"/>
    </source>
</evidence>
<organism evidence="2 3">
    <name type="scientific">Luethyella okanaganae</name>
    <dbReference type="NCBI Taxonomy" id="69372"/>
    <lineage>
        <taxon>Bacteria</taxon>
        <taxon>Bacillati</taxon>
        <taxon>Actinomycetota</taxon>
        <taxon>Actinomycetes</taxon>
        <taxon>Micrococcales</taxon>
        <taxon>Microbacteriaceae</taxon>
        <taxon>Luethyella</taxon>
    </lineage>
</organism>
<proteinExistence type="predicted"/>
<sequence>MAYASGPQHGGGGADAVKPLDGEDDVVQAPELIRHGPGPVRQGTVRLAAGVALQVEQACPPHPADVVGGSAGDRVAVPPDHVGGSESEQQASGEQQGPDGKKGLARF</sequence>
<accession>A0ABW1VGL2</accession>
<evidence type="ECO:0000256" key="1">
    <source>
        <dbReference type="SAM" id="MobiDB-lite"/>
    </source>
</evidence>
<dbReference type="EMBL" id="JBHSTP010000002">
    <property type="protein sequence ID" value="MFC6356161.1"/>
    <property type="molecule type" value="Genomic_DNA"/>
</dbReference>
<feature type="region of interest" description="Disordered" evidence="1">
    <location>
        <begin position="60"/>
        <end position="107"/>
    </location>
</feature>
<dbReference type="Proteomes" id="UP001596306">
    <property type="component" value="Unassembled WGS sequence"/>
</dbReference>
<reference evidence="3" key="1">
    <citation type="journal article" date="2019" name="Int. J. Syst. Evol. Microbiol.">
        <title>The Global Catalogue of Microorganisms (GCM) 10K type strain sequencing project: providing services to taxonomists for standard genome sequencing and annotation.</title>
        <authorList>
            <consortium name="The Broad Institute Genomics Platform"/>
            <consortium name="The Broad Institute Genome Sequencing Center for Infectious Disease"/>
            <person name="Wu L."/>
            <person name="Ma J."/>
        </authorList>
    </citation>
    <scope>NUCLEOTIDE SEQUENCE [LARGE SCALE GENOMIC DNA]</scope>
    <source>
        <strain evidence="3">CCUG 43304</strain>
    </source>
</reference>
<gene>
    <name evidence="2" type="ORF">ACFQB0_08580</name>
</gene>
<dbReference type="RefSeq" id="WP_386730202.1">
    <property type="nucleotide sequence ID" value="NZ_JBHSTP010000002.1"/>
</dbReference>